<keyword evidence="10" id="KW-1185">Reference proteome</keyword>
<dbReference type="PANTHER" id="PTHR42745">
    <property type="match status" value="1"/>
</dbReference>
<dbReference type="SMART" id="SM00116">
    <property type="entry name" value="CBS"/>
    <property type="match status" value="2"/>
</dbReference>
<evidence type="ECO:0000256" key="5">
    <source>
        <dbReference type="PIRSR" id="PIRSR004692-3"/>
    </source>
</evidence>
<reference evidence="9 10" key="1">
    <citation type="submission" date="2016-11" db="EMBL/GenBank/DDBJ databases">
        <title>Interaction between Lactobacillus species and yeast in water kefir.</title>
        <authorList>
            <person name="Behr J."/>
            <person name="Xu D."/>
            <person name="Vogel R.F."/>
        </authorList>
    </citation>
    <scope>NUCLEOTIDE SEQUENCE [LARGE SCALE GENOMIC DNA]</scope>
    <source>
        <strain evidence="9 10">TMW 1.1827</strain>
    </source>
</reference>
<proteinExistence type="inferred from homology"/>
<feature type="domain" description="CBS" evidence="7">
    <location>
        <begin position="204"/>
        <end position="261"/>
    </location>
</feature>
<feature type="domain" description="SIS" evidence="8">
    <location>
        <begin position="32"/>
        <end position="178"/>
    </location>
</feature>
<dbReference type="InterPro" id="IPR035474">
    <property type="entry name" value="SIS_Kpsf"/>
</dbReference>
<dbReference type="InterPro" id="IPR046342">
    <property type="entry name" value="CBS_dom_sf"/>
</dbReference>
<evidence type="ECO:0000313" key="10">
    <source>
        <dbReference type="Proteomes" id="UP000324497"/>
    </source>
</evidence>
<protein>
    <submittedName>
        <fullName evidence="9">Sugar phosphate isomerase</fullName>
    </submittedName>
</protein>
<feature type="site" description="Catalytically relevant" evidence="5">
    <location>
        <position position="187"/>
    </location>
</feature>
<dbReference type="PROSITE" id="PS51464">
    <property type="entry name" value="SIS"/>
    <property type="match status" value="1"/>
</dbReference>
<evidence type="ECO:0000256" key="2">
    <source>
        <dbReference type="ARBA" id="ARBA00022737"/>
    </source>
</evidence>
<evidence type="ECO:0000256" key="6">
    <source>
        <dbReference type="PROSITE-ProRule" id="PRU00703"/>
    </source>
</evidence>
<dbReference type="RefSeq" id="WP_148126524.1">
    <property type="nucleotide sequence ID" value="NZ_CP018180.1"/>
</dbReference>
<dbReference type="PANTHER" id="PTHR42745:SF1">
    <property type="entry name" value="ARABINOSE 5-PHOSPHATE ISOMERASE KDSD"/>
    <property type="match status" value="1"/>
</dbReference>
<keyword evidence="2" id="KW-0677">Repeat</keyword>
<dbReference type="EMBL" id="CP018180">
    <property type="protein sequence ID" value="AUJ31865.1"/>
    <property type="molecule type" value="Genomic_DNA"/>
</dbReference>
<dbReference type="AlphaFoldDB" id="A0A3Q8CEU5"/>
<dbReference type="Gene3D" id="3.10.580.10">
    <property type="entry name" value="CBS-domain"/>
    <property type="match status" value="1"/>
</dbReference>
<evidence type="ECO:0000259" key="8">
    <source>
        <dbReference type="PROSITE" id="PS51464"/>
    </source>
</evidence>
<organism evidence="9 10">
    <name type="scientific">Liquorilactobacillus nagelii</name>
    <dbReference type="NCBI Taxonomy" id="82688"/>
    <lineage>
        <taxon>Bacteria</taxon>
        <taxon>Bacillati</taxon>
        <taxon>Bacillota</taxon>
        <taxon>Bacilli</taxon>
        <taxon>Lactobacillales</taxon>
        <taxon>Lactobacillaceae</taxon>
        <taxon>Liquorilactobacillus</taxon>
    </lineage>
</organism>
<evidence type="ECO:0000256" key="3">
    <source>
        <dbReference type="ARBA" id="ARBA00023122"/>
    </source>
</evidence>
<dbReference type="GO" id="GO:0097367">
    <property type="term" value="F:carbohydrate derivative binding"/>
    <property type="evidence" value="ECO:0007669"/>
    <property type="project" value="InterPro"/>
</dbReference>
<evidence type="ECO:0000313" key="9">
    <source>
        <dbReference type="EMBL" id="AUJ31865.1"/>
    </source>
</evidence>
<dbReference type="CDD" id="cd04604">
    <property type="entry name" value="CBS_pair_SIS_assoc"/>
    <property type="match status" value="1"/>
</dbReference>
<comment type="similarity">
    <text evidence="1 4">Belongs to the SIS family. GutQ/KpsF subfamily.</text>
</comment>
<dbReference type="InterPro" id="IPR050986">
    <property type="entry name" value="GutQ/KpsF_isomerases"/>
</dbReference>
<dbReference type="GO" id="GO:0016853">
    <property type="term" value="F:isomerase activity"/>
    <property type="evidence" value="ECO:0007669"/>
    <property type="project" value="UniProtKB-KW"/>
</dbReference>
<feature type="site" description="Catalytically relevant" evidence="5">
    <location>
        <position position="50"/>
    </location>
</feature>
<evidence type="ECO:0000256" key="4">
    <source>
        <dbReference type="PIRNR" id="PIRNR004692"/>
    </source>
</evidence>
<feature type="site" description="Catalytically relevant" evidence="5">
    <location>
        <position position="146"/>
    </location>
</feature>
<dbReference type="Pfam" id="PF01380">
    <property type="entry name" value="SIS"/>
    <property type="match status" value="1"/>
</dbReference>
<dbReference type="InterPro" id="IPR004800">
    <property type="entry name" value="KdsD/KpsF-type"/>
</dbReference>
<dbReference type="KEGG" id="lng:BSQ50_04380"/>
<dbReference type="CDD" id="cd05014">
    <property type="entry name" value="SIS_Kpsf"/>
    <property type="match status" value="1"/>
</dbReference>
<dbReference type="PROSITE" id="PS51371">
    <property type="entry name" value="CBS"/>
    <property type="match status" value="2"/>
</dbReference>
<accession>A0A3Q8CEU5</accession>
<dbReference type="InterPro" id="IPR046348">
    <property type="entry name" value="SIS_dom_sf"/>
</dbReference>
<dbReference type="PIRSF" id="PIRSF004692">
    <property type="entry name" value="KdsD_KpsF"/>
    <property type="match status" value="1"/>
</dbReference>
<evidence type="ECO:0000259" key="7">
    <source>
        <dbReference type="PROSITE" id="PS51371"/>
    </source>
</evidence>
<dbReference type="Proteomes" id="UP000324497">
    <property type="component" value="Chromosome"/>
</dbReference>
<dbReference type="Gene3D" id="3.40.50.10490">
    <property type="entry name" value="Glucose-6-phosphate isomerase like protein, domain 1"/>
    <property type="match status" value="1"/>
</dbReference>
<keyword evidence="3 6" id="KW-0129">CBS domain</keyword>
<dbReference type="GO" id="GO:1901135">
    <property type="term" value="P:carbohydrate derivative metabolic process"/>
    <property type="evidence" value="ECO:0007669"/>
    <property type="project" value="InterPro"/>
</dbReference>
<keyword evidence="9" id="KW-0413">Isomerase</keyword>
<sequence>MAYYKIAQQVFAEEAAALTNVSERLDASFDQLVEQAAEIFGRIIFIGTGKSQLVAEKIAASLSSIGNASFAVDAGTAYHGDLGRIAADDLVLFVSNSGETQEVLQALFALQQIFHDQLQTVALTGNTESTLAQNCSLVFDLGVSEEVDLTKMAPTASTTAVLAFGDALMVALEKQKSFSRREFAKYHPGGSIGKMLLQRVKHVMHTKVPYVNQDTPINDVIYTISDYGIGLTLVRENETGKIIGIVTDGDIRKKFLQVASVKKSVAADYMTEGFVSIDQNQRNQAAWQLMASHNISNLIVIDDKKDVVGVVTIHEVL</sequence>
<dbReference type="Pfam" id="PF00571">
    <property type="entry name" value="CBS"/>
    <property type="match status" value="2"/>
</dbReference>
<dbReference type="InterPro" id="IPR000644">
    <property type="entry name" value="CBS_dom"/>
</dbReference>
<name>A0A3Q8CEU5_9LACO</name>
<feature type="domain" description="CBS" evidence="7">
    <location>
        <begin position="270"/>
        <end position="317"/>
    </location>
</feature>
<gene>
    <name evidence="9" type="ORF">BSQ50_04380</name>
</gene>
<evidence type="ECO:0000256" key="1">
    <source>
        <dbReference type="ARBA" id="ARBA00008165"/>
    </source>
</evidence>
<dbReference type="InterPro" id="IPR001347">
    <property type="entry name" value="SIS_dom"/>
</dbReference>
<dbReference type="NCBIfam" id="TIGR00393">
    <property type="entry name" value="kpsF"/>
    <property type="match status" value="1"/>
</dbReference>
<feature type="site" description="Catalytically relevant" evidence="5">
    <location>
        <position position="102"/>
    </location>
</feature>
<dbReference type="GO" id="GO:0005975">
    <property type="term" value="P:carbohydrate metabolic process"/>
    <property type="evidence" value="ECO:0007669"/>
    <property type="project" value="InterPro"/>
</dbReference>
<dbReference type="SUPFAM" id="SSF53697">
    <property type="entry name" value="SIS domain"/>
    <property type="match status" value="1"/>
</dbReference>